<dbReference type="SMART" id="SM01008">
    <property type="entry name" value="Ald_Xan_dh_C"/>
    <property type="match status" value="1"/>
</dbReference>
<dbReference type="InterPro" id="IPR008274">
    <property type="entry name" value="AldOxase/xan_DH_MoCoBD1"/>
</dbReference>
<dbReference type="InterPro" id="IPR046867">
    <property type="entry name" value="AldOxase/xan_DH_MoCoBD2"/>
</dbReference>
<reference evidence="5 6" key="1">
    <citation type="journal article" date="2019" name="Nat. Microbiol.">
        <title>Mediterranean grassland soil C-N compound turnover is dependent on rainfall and depth, and is mediated by genomically divergent microorganisms.</title>
        <authorList>
            <person name="Diamond S."/>
            <person name="Andeer P.F."/>
            <person name="Li Z."/>
            <person name="Crits-Christoph A."/>
            <person name="Burstein D."/>
            <person name="Anantharaman K."/>
            <person name="Lane K.R."/>
            <person name="Thomas B.C."/>
            <person name="Pan C."/>
            <person name="Northen T.R."/>
            <person name="Banfield J.F."/>
        </authorList>
    </citation>
    <scope>NUCLEOTIDE SEQUENCE [LARGE SCALE GENOMIC DNA]</scope>
    <source>
        <strain evidence="5">NP_6</strain>
    </source>
</reference>
<keyword evidence="2" id="KW-0560">Oxidoreductase</keyword>
<keyword evidence="1" id="KW-0500">Molybdenum</keyword>
<dbReference type="GO" id="GO:0016491">
    <property type="term" value="F:oxidoreductase activity"/>
    <property type="evidence" value="ECO:0007669"/>
    <property type="project" value="UniProtKB-KW"/>
</dbReference>
<dbReference type="Gene3D" id="3.90.1170.50">
    <property type="entry name" value="Aldehyde oxidase/xanthine dehydrogenase, a/b hammerhead"/>
    <property type="match status" value="1"/>
</dbReference>
<evidence type="ECO:0000256" key="3">
    <source>
        <dbReference type="ARBA" id="ARBA00053029"/>
    </source>
</evidence>
<dbReference type="InterPro" id="IPR000674">
    <property type="entry name" value="Ald_Oxase/Xan_DH_a/b"/>
</dbReference>
<comment type="caution">
    <text evidence="5">The sequence shown here is derived from an EMBL/GenBank/DDBJ whole genome shotgun (WGS) entry which is preliminary data.</text>
</comment>
<proteinExistence type="predicted"/>
<organism evidence="5 6">
    <name type="scientific">Candidatus Segetimicrobium genomatis</name>
    <dbReference type="NCBI Taxonomy" id="2569760"/>
    <lineage>
        <taxon>Bacteria</taxon>
        <taxon>Bacillati</taxon>
        <taxon>Candidatus Sysuimicrobiota</taxon>
        <taxon>Candidatus Sysuimicrobiia</taxon>
        <taxon>Candidatus Sysuimicrobiales</taxon>
        <taxon>Candidatus Segetimicrobiaceae</taxon>
        <taxon>Candidatus Segetimicrobium</taxon>
    </lineage>
</organism>
<dbReference type="PANTHER" id="PTHR11908">
    <property type="entry name" value="XANTHINE DEHYDROGENASE"/>
    <property type="match status" value="1"/>
</dbReference>
<evidence type="ECO:0000313" key="5">
    <source>
        <dbReference type="EMBL" id="TMI85070.1"/>
    </source>
</evidence>
<evidence type="ECO:0000256" key="1">
    <source>
        <dbReference type="ARBA" id="ARBA00022505"/>
    </source>
</evidence>
<dbReference type="PANTHER" id="PTHR11908:SF132">
    <property type="entry name" value="ALDEHYDE OXIDASE 1-RELATED"/>
    <property type="match status" value="1"/>
</dbReference>
<dbReference type="EMBL" id="VBAN01000032">
    <property type="protein sequence ID" value="TMI85070.1"/>
    <property type="molecule type" value="Genomic_DNA"/>
</dbReference>
<comment type="cofactor">
    <cofactor evidence="3">
        <name>Mo-molybdopterin cytosine dinucleotide</name>
        <dbReference type="ChEBI" id="CHEBI:71308"/>
    </cofactor>
</comment>
<evidence type="ECO:0000259" key="4">
    <source>
        <dbReference type="SMART" id="SM01008"/>
    </source>
</evidence>
<dbReference type="GO" id="GO:0005506">
    <property type="term" value="F:iron ion binding"/>
    <property type="evidence" value="ECO:0007669"/>
    <property type="project" value="InterPro"/>
</dbReference>
<dbReference type="InterPro" id="IPR037165">
    <property type="entry name" value="AldOxase/xan_DH_Mopterin-bd_sf"/>
</dbReference>
<dbReference type="InterPro" id="IPR036856">
    <property type="entry name" value="Ald_Oxase/Xan_DH_a/b_sf"/>
</dbReference>
<evidence type="ECO:0000256" key="2">
    <source>
        <dbReference type="ARBA" id="ARBA00023002"/>
    </source>
</evidence>
<gene>
    <name evidence="5" type="ORF">E6H03_01015</name>
</gene>
<dbReference type="Pfam" id="PF20256">
    <property type="entry name" value="MoCoBD_2"/>
    <property type="match status" value="1"/>
</dbReference>
<dbReference type="Proteomes" id="UP000318093">
    <property type="component" value="Unassembled WGS sequence"/>
</dbReference>
<dbReference type="AlphaFoldDB" id="A0A537JNN8"/>
<dbReference type="SUPFAM" id="SSF54665">
    <property type="entry name" value="CO dehydrogenase molybdoprotein N-domain-like"/>
    <property type="match status" value="1"/>
</dbReference>
<sequence length="793" mass="85344">MAVSKLFGAKIKRREDPRLITGRATYTDDMQISGLAYAEIVRSPHAHARIKRIDVEAARRQPGVVAVFTGKDLQGVINPIPTAWLIPNADLKTPPHPALAVDTVRYVGDGVAVVVAEDRYAARDAAAQVRVDYEILPAVVDQQQAMAAGAPLLHADVPNNQAFKWALGNGEATAAAFKEAARDGVVIAQRFLNQRLIPNAMETRSVVARYNSGSGDLTVWYTTQNPHIARFLMSVVTGLPEHKIRIVAPEVGGGFGSKIPFYADEAIVVFCARKTGRPVKWTEDRRENYLTTIHGRDHITDLEVAARRDGTITALRGKTWANLGAYLSTAGPGIPTILHGLMLTGCYTIPNLDYVVYGVFTNTTPVDAYRGAGRPEATYLIERIVDLVAAKLTLDPADVRRKNFIPPDKFPYTSAEGLAYDSGNYGPALDKALAAVDYRRLREEQKRGPRNGKLLGIGLSTYVEICGLGPSSVVGSTGFQGGLWESAVVRLHPTAKATVFTGTSPHGQGEETTFAQVVADELGLPIDDIEVVHGDTAAVPMGWGTYGSRTTVVGGAAIVLAARRVREKAAKIAAHLLEAAEKDIVFDQGRFYVRGSPDKAKTIQEVTLQAYLAWNLPPGVEPALEASAFYDPTNFTFPFGSHVAVVEVDAETGQVALKRYVAIDDCGRVINPLIVDGQVHGGLVQGIAQALYEGAAYGRDGQLITGTMADYAVPKAHMFPTFETGRTETPSPHNPLGVKGVGETGTIASTPAVVNAVADALRSYGITTHLDMPLTPERAWNAIHGQRREVKAR</sequence>
<dbReference type="Pfam" id="PF02738">
    <property type="entry name" value="MoCoBD_1"/>
    <property type="match status" value="1"/>
</dbReference>
<dbReference type="FunFam" id="3.30.365.10:FF:000001">
    <property type="entry name" value="Xanthine dehydrogenase oxidase"/>
    <property type="match status" value="1"/>
</dbReference>
<accession>A0A537JNN8</accession>
<dbReference type="Pfam" id="PF01315">
    <property type="entry name" value="Ald_Xan_dh_C"/>
    <property type="match status" value="1"/>
</dbReference>
<feature type="domain" description="Aldehyde oxidase/xanthine dehydrogenase a/b hammerhead" evidence="4">
    <location>
        <begin position="21"/>
        <end position="137"/>
    </location>
</feature>
<dbReference type="SUPFAM" id="SSF56003">
    <property type="entry name" value="Molybdenum cofactor-binding domain"/>
    <property type="match status" value="1"/>
</dbReference>
<dbReference type="InterPro" id="IPR016208">
    <property type="entry name" value="Ald_Oxase/xanthine_DH-like"/>
</dbReference>
<protein>
    <submittedName>
        <fullName evidence="5">Xanthine dehydrogenase family protein molybdopterin-binding subunit</fullName>
    </submittedName>
</protein>
<dbReference type="Gene3D" id="3.30.365.10">
    <property type="entry name" value="Aldehyde oxidase/xanthine dehydrogenase, molybdopterin binding domain"/>
    <property type="match status" value="4"/>
</dbReference>
<name>A0A537JNN8_9BACT</name>
<evidence type="ECO:0000313" key="6">
    <source>
        <dbReference type="Proteomes" id="UP000318093"/>
    </source>
</evidence>